<gene>
    <name evidence="1" type="ORF">GG681_17245</name>
</gene>
<dbReference type="EMBL" id="WIXK01000015">
    <property type="protein sequence ID" value="MQY44391.1"/>
    <property type="molecule type" value="Genomic_DNA"/>
</dbReference>
<comment type="caution">
    <text evidence="1">The sequence shown here is derived from an EMBL/GenBank/DDBJ whole genome shotgun (WGS) entry which is preliminary data.</text>
</comment>
<dbReference type="PANTHER" id="PTHR30212">
    <property type="entry name" value="PROTEIN YIIM"/>
    <property type="match status" value="1"/>
</dbReference>
<sequence>MASPIVETVFASREDCDAALPHILAAPKDRAPIESLCFREGYGQRAFPEQIELSVTGGIKGERWTKAPWLKLADGSPDPRIQVSILPLRVMDLCWRDRQNSVHPGDTMVADLDMSEANLPVGTRLAVGSAVIEVSDYFNTACIKWKERYGAESLAWINHQPYRALRLRGALCRIVQDGVIRASDEICVLR</sequence>
<dbReference type="InterPro" id="IPR011037">
    <property type="entry name" value="Pyrv_Knase-like_insert_dom_sf"/>
</dbReference>
<accession>A0A844B2T7</accession>
<evidence type="ECO:0000313" key="1">
    <source>
        <dbReference type="EMBL" id="MQY44391.1"/>
    </source>
</evidence>
<evidence type="ECO:0000313" key="2">
    <source>
        <dbReference type="Proteomes" id="UP000436694"/>
    </source>
</evidence>
<dbReference type="InterPro" id="IPR052353">
    <property type="entry name" value="Benzoxazolinone_Detox_Enz"/>
</dbReference>
<evidence type="ECO:0008006" key="3">
    <source>
        <dbReference type="Google" id="ProtNLM"/>
    </source>
</evidence>
<dbReference type="Gene3D" id="2.40.33.20">
    <property type="entry name" value="PK beta-barrel domain-like"/>
    <property type="match status" value="1"/>
</dbReference>
<reference evidence="1 2" key="1">
    <citation type="submission" date="2019-10" db="EMBL/GenBank/DDBJ databases">
        <title>Epibacterium sp. nov., isolated from seawater.</title>
        <authorList>
            <person name="Zhang X."/>
            <person name="Li N."/>
        </authorList>
    </citation>
    <scope>NUCLEOTIDE SEQUENCE [LARGE SCALE GENOMIC DNA]</scope>
    <source>
        <strain evidence="1 2">SM1969</strain>
    </source>
</reference>
<name>A0A844B2T7_9RHOB</name>
<dbReference type="SUPFAM" id="SSF50800">
    <property type="entry name" value="PK beta-barrel domain-like"/>
    <property type="match status" value="1"/>
</dbReference>
<proteinExistence type="predicted"/>
<dbReference type="PANTHER" id="PTHR30212:SF2">
    <property type="entry name" value="PROTEIN YIIM"/>
    <property type="match status" value="1"/>
</dbReference>
<organism evidence="1 2">
    <name type="scientific">Tritonibacter aquimaris</name>
    <dbReference type="NCBI Taxonomy" id="2663379"/>
    <lineage>
        <taxon>Bacteria</taxon>
        <taxon>Pseudomonadati</taxon>
        <taxon>Pseudomonadota</taxon>
        <taxon>Alphaproteobacteria</taxon>
        <taxon>Rhodobacterales</taxon>
        <taxon>Paracoccaceae</taxon>
        <taxon>Tritonibacter</taxon>
    </lineage>
</organism>
<dbReference type="AlphaFoldDB" id="A0A844B2T7"/>
<keyword evidence="2" id="KW-1185">Reference proteome</keyword>
<dbReference type="Proteomes" id="UP000436694">
    <property type="component" value="Unassembled WGS sequence"/>
</dbReference>
<protein>
    <recommendedName>
        <fullName evidence="3">MOSC domain-containing protein</fullName>
    </recommendedName>
</protein>